<dbReference type="GO" id="GO:0005886">
    <property type="term" value="C:plasma membrane"/>
    <property type="evidence" value="ECO:0007669"/>
    <property type="project" value="UniProtKB-SubCell"/>
</dbReference>
<reference evidence="7" key="1">
    <citation type="submission" date="2018-10" db="EMBL/GenBank/DDBJ databases">
        <title>Iterative Subtractive Binning of Freshwater Chronoseries Metagenomes Recovers Nearly Complete Genomes from over Four Hundred Novel Species.</title>
        <authorList>
            <person name="Rodriguez-R L.M."/>
            <person name="Tsementzi D."/>
            <person name="Luo C."/>
            <person name="Konstantinidis K.T."/>
        </authorList>
    </citation>
    <scope>NUCLEOTIDE SEQUENCE</scope>
    <source>
        <strain evidence="6">WB7_6_001</strain>
        <strain evidence="7">WB8_1A_003</strain>
    </source>
</reference>
<gene>
    <name evidence="6" type="ORF">EBV32_05580</name>
    <name evidence="7" type="ORF">EBX29_02370</name>
</gene>
<proteinExistence type="inferred from homology"/>
<protein>
    <recommendedName>
        <fullName evidence="5">Probable membrane transporter protein</fullName>
    </recommendedName>
</protein>
<evidence type="ECO:0000313" key="8">
    <source>
        <dbReference type="Proteomes" id="UP000699985"/>
    </source>
</evidence>
<keyword evidence="2 5" id="KW-0812">Transmembrane</keyword>
<feature type="transmembrane region" description="Helical" evidence="5">
    <location>
        <begin position="36"/>
        <end position="60"/>
    </location>
</feature>
<evidence type="ECO:0000313" key="6">
    <source>
        <dbReference type="EMBL" id="NBN88537.1"/>
    </source>
</evidence>
<evidence type="ECO:0000256" key="5">
    <source>
        <dbReference type="RuleBase" id="RU363041"/>
    </source>
</evidence>
<dbReference type="Proteomes" id="UP000713222">
    <property type="component" value="Unassembled WGS sequence"/>
</dbReference>
<feature type="transmembrane region" description="Helical" evidence="5">
    <location>
        <begin position="109"/>
        <end position="125"/>
    </location>
</feature>
<comment type="similarity">
    <text evidence="5">Belongs to the 4-toluene sulfonate uptake permease (TSUP) (TC 2.A.102) family.</text>
</comment>
<dbReference type="EMBL" id="RGMI01000090">
    <property type="protein sequence ID" value="NCU50603.1"/>
    <property type="molecule type" value="Genomic_DNA"/>
</dbReference>
<name>A0A966HJX5_9PROT</name>
<dbReference type="PANTHER" id="PTHR43701:SF12">
    <property type="entry name" value="MEMBRANE TRANSPORTER PROTEIN YTNM-RELATED"/>
    <property type="match status" value="1"/>
</dbReference>
<dbReference type="InterPro" id="IPR002781">
    <property type="entry name" value="TM_pro_TauE-like"/>
</dbReference>
<dbReference type="AlphaFoldDB" id="A0A966HJX5"/>
<accession>A0A966HJX5</accession>
<dbReference type="EMBL" id="RGET01000158">
    <property type="protein sequence ID" value="NBN88537.1"/>
    <property type="molecule type" value="Genomic_DNA"/>
</dbReference>
<sequence>MSNKVFRILFGLLVVSAIAMLSYYRGTDVNRFNSDLFFWALLFGAIAALIDGSLGMAYGVTGTAFLLGYGISPIKAVAYIHIAEIFVSGSSGLNHWKIGNVDTKLFKKLLIPGIIGAILGALIITKVKIPYLSIVISIYLLFMGIFLIAKAFAKIKLQFKQKNSVVVPLAVTGGFVDGAGGGGWGPVVTTSLLGGKMMPKKVIGTVNASEFFVNLASATSFLFLVKVTDWEALAGLIIGGFLVTPYAAKVTSRMSVKMILTFVGCLITILSIRKLYIFFF</sequence>
<keyword evidence="5" id="KW-1003">Cell membrane</keyword>
<feature type="transmembrane region" description="Helical" evidence="5">
    <location>
        <begin position="131"/>
        <end position="153"/>
    </location>
</feature>
<feature type="transmembrane region" description="Helical" evidence="5">
    <location>
        <begin position="6"/>
        <end position="24"/>
    </location>
</feature>
<comment type="subcellular location">
    <subcellularLocation>
        <location evidence="5">Cell membrane</location>
        <topology evidence="5">Multi-pass membrane protein</topology>
    </subcellularLocation>
    <subcellularLocation>
        <location evidence="1">Membrane</location>
        <topology evidence="1">Multi-pass membrane protein</topology>
    </subcellularLocation>
</comment>
<keyword evidence="3 5" id="KW-1133">Transmembrane helix</keyword>
<dbReference type="Proteomes" id="UP000699985">
    <property type="component" value="Unassembled WGS sequence"/>
</dbReference>
<dbReference type="PANTHER" id="PTHR43701">
    <property type="entry name" value="MEMBRANE TRANSPORTER PROTEIN MJ0441-RELATED"/>
    <property type="match status" value="1"/>
</dbReference>
<organism evidence="7 8">
    <name type="scientific">Candidatus Fonsibacter lacus</name>
    <dbReference type="NCBI Taxonomy" id="2576439"/>
    <lineage>
        <taxon>Bacteria</taxon>
        <taxon>Pseudomonadati</taxon>
        <taxon>Pseudomonadota</taxon>
        <taxon>Alphaproteobacteria</taxon>
        <taxon>Candidatus Pelagibacterales</taxon>
        <taxon>Candidatus Pelagibacterales incertae sedis</taxon>
        <taxon>Candidatus Fonsibacter</taxon>
    </lineage>
</organism>
<keyword evidence="4 5" id="KW-0472">Membrane</keyword>
<comment type="caution">
    <text evidence="7">The sequence shown here is derived from an EMBL/GenBank/DDBJ whole genome shotgun (WGS) entry which is preliminary data.</text>
</comment>
<dbReference type="InterPro" id="IPR051598">
    <property type="entry name" value="TSUP/Inactive_protease-like"/>
</dbReference>
<evidence type="ECO:0000256" key="1">
    <source>
        <dbReference type="ARBA" id="ARBA00004141"/>
    </source>
</evidence>
<feature type="transmembrane region" description="Helical" evidence="5">
    <location>
        <begin position="66"/>
        <end position="88"/>
    </location>
</feature>
<evidence type="ECO:0000256" key="3">
    <source>
        <dbReference type="ARBA" id="ARBA00022989"/>
    </source>
</evidence>
<dbReference type="Pfam" id="PF01925">
    <property type="entry name" value="TauE"/>
    <property type="match status" value="1"/>
</dbReference>
<feature type="transmembrane region" description="Helical" evidence="5">
    <location>
        <begin position="230"/>
        <end position="247"/>
    </location>
</feature>
<evidence type="ECO:0000256" key="2">
    <source>
        <dbReference type="ARBA" id="ARBA00022692"/>
    </source>
</evidence>
<feature type="transmembrane region" description="Helical" evidence="5">
    <location>
        <begin position="202"/>
        <end position="224"/>
    </location>
</feature>
<evidence type="ECO:0000313" key="7">
    <source>
        <dbReference type="EMBL" id="NCU50603.1"/>
    </source>
</evidence>
<evidence type="ECO:0000256" key="4">
    <source>
        <dbReference type="ARBA" id="ARBA00023136"/>
    </source>
</evidence>
<feature type="transmembrane region" description="Helical" evidence="5">
    <location>
        <begin position="259"/>
        <end position="279"/>
    </location>
</feature>